<feature type="domain" description="ABC transmembrane type-1" evidence="10">
    <location>
        <begin position="75"/>
        <end position="263"/>
    </location>
</feature>
<keyword evidence="7 9" id="KW-1133">Transmembrane helix</keyword>
<dbReference type="PROSITE" id="PS50928">
    <property type="entry name" value="ABC_TM1"/>
    <property type="match status" value="1"/>
</dbReference>
<evidence type="ECO:0000256" key="1">
    <source>
        <dbReference type="ARBA" id="ARBA00004651"/>
    </source>
</evidence>
<dbReference type="AlphaFoldDB" id="A0A211YSE3"/>
<organism evidence="11 12">
    <name type="scientific">Inquilinus limosus</name>
    <dbReference type="NCBI Taxonomy" id="171674"/>
    <lineage>
        <taxon>Bacteria</taxon>
        <taxon>Pseudomonadati</taxon>
        <taxon>Pseudomonadota</taxon>
        <taxon>Alphaproteobacteria</taxon>
        <taxon>Rhodospirillales</taxon>
        <taxon>Rhodospirillaceae</taxon>
        <taxon>Inquilinus</taxon>
    </lineage>
</organism>
<dbReference type="Pfam" id="PF00528">
    <property type="entry name" value="BPD_transp_1"/>
    <property type="match status" value="1"/>
</dbReference>
<evidence type="ECO:0000259" key="10">
    <source>
        <dbReference type="PROSITE" id="PS50928"/>
    </source>
</evidence>
<protein>
    <submittedName>
        <fullName evidence="11">Peptide ABC transporter permease</fullName>
    </submittedName>
</protein>
<keyword evidence="5" id="KW-0571">Peptide transport</keyword>
<comment type="caution">
    <text evidence="11">The sequence shown here is derived from an EMBL/GenBank/DDBJ whole genome shotgun (WGS) entry which is preliminary data.</text>
</comment>
<keyword evidence="6" id="KW-0653">Protein transport</keyword>
<comment type="similarity">
    <text evidence="9">Belongs to the binding-protein-dependent transport system permease family.</text>
</comment>
<evidence type="ECO:0000313" key="12">
    <source>
        <dbReference type="Proteomes" id="UP000196655"/>
    </source>
</evidence>
<dbReference type="GO" id="GO:0015031">
    <property type="term" value="P:protein transport"/>
    <property type="evidence" value="ECO:0007669"/>
    <property type="project" value="UniProtKB-KW"/>
</dbReference>
<dbReference type="GO" id="GO:0015833">
    <property type="term" value="P:peptide transport"/>
    <property type="evidence" value="ECO:0007669"/>
    <property type="project" value="UniProtKB-KW"/>
</dbReference>
<accession>A0A211YSE3</accession>
<dbReference type="Gene3D" id="1.10.3720.10">
    <property type="entry name" value="MetI-like"/>
    <property type="match status" value="1"/>
</dbReference>
<reference evidence="12" key="1">
    <citation type="submission" date="2017-05" db="EMBL/GenBank/DDBJ databases">
        <authorList>
            <person name="Macchi M."/>
            <person name="Festa S."/>
            <person name="Coppotelli B.M."/>
            <person name="Morelli I.S."/>
        </authorList>
    </citation>
    <scope>NUCLEOTIDE SEQUENCE [LARGE SCALE GENOMIC DNA]</scope>
    <source>
        <strain evidence="12">I</strain>
    </source>
</reference>
<evidence type="ECO:0000313" key="11">
    <source>
        <dbReference type="EMBL" id="OWJ55876.1"/>
    </source>
</evidence>
<dbReference type="RefSeq" id="WP_088158087.1">
    <property type="nucleotide sequence ID" value="NZ_NHON01000197.1"/>
</dbReference>
<keyword evidence="4 9" id="KW-0812">Transmembrane</keyword>
<feature type="transmembrane region" description="Helical" evidence="9">
    <location>
        <begin position="124"/>
        <end position="150"/>
    </location>
</feature>
<keyword evidence="8 9" id="KW-0472">Membrane</keyword>
<dbReference type="PANTHER" id="PTHR43386:SF1">
    <property type="entry name" value="D,D-DIPEPTIDE TRANSPORT SYSTEM PERMEASE PROTEIN DDPC-RELATED"/>
    <property type="match status" value="1"/>
</dbReference>
<dbReference type="InterPro" id="IPR035906">
    <property type="entry name" value="MetI-like_sf"/>
</dbReference>
<feature type="transmembrane region" description="Helical" evidence="9">
    <location>
        <begin position="240"/>
        <end position="270"/>
    </location>
</feature>
<dbReference type="SUPFAM" id="SSF161098">
    <property type="entry name" value="MetI-like"/>
    <property type="match status" value="1"/>
</dbReference>
<dbReference type="PANTHER" id="PTHR43386">
    <property type="entry name" value="OLIGOPEPTIDE TRANSPORT SYSTEM PERMEASE PROTEIN APPC"/>
    <property type="match status" value="1"/>
</dbReference>
<comment type="subcellular location">
    <subcellularLocation>
        <location evidence="1 9">Cell membrane</location>
        <topology evidence="1 9">Multi-pass membrane protein</topology>
    </subcellularLocation>
</comment>
<feature type="transmembrane region" description="Helical" evidence="9">
    <location>
        <begin position="196"/>
        <end position="220"/>
    </location>
</feature>
<evidence type="ECO:0000256" key="6">
    <source>
        <dbReference type="ARBA" id="ARBA00022927"/>
    </source>
</evidence>
<dbReference type="GO" id="GO:0005886">
    <property type="term" value="C:plasma membrane"/>
    <property type="evidence" value="ECO:0007669"/>
    <property type="project" value="UniProtKB-SubCell"/>
</dbReference>
<dbReference type="EMBL" id="NHON01000197">
    <property type="protein sequence ID" value="OWJ55876.1"/>
    <property type="molecule type" value="Genomic_DNA"/>
</dbReference>
<evidence type="ECO:0000256" key="5">
    <source>
        <dbReference type="ARBA" id="ARBA00022856"/>
    </source>
</evidence>
<keyword evidence="3" id="KW-1003">Cell membrane</keyword>
<dbReference type="GO" id="GO:0055085">
    <property type="term" value="P:transmembrane transport"/>
    <property type="evidence" value="ECO:0007669"/>
    <property type="project" value="InterPro"/>
</dbReference>
<dbReference type="Proteomes" id="UP000196655">
    <property type="component" value="Unassembled WGS sequence"/>
</dbReference>
<keyword evidence="2 9" id="KW-0813">Transport</keyword>
<dbReference type="InterPro" id="IPR000515">
    <property type="entry name" value="MetI-like"/>
</dbReference>
<evidence type="ECO:0000256" key="4">
    <source>
        <dbReference type="ARBA" id="ARBA00022692"/>
    </source>
</evidence>
<dbReference type="InterPro" id="IPR050366">
    <property type="entry name" value="BP-dependent_transpt_permease"/>
</dbReference>
<name>A0A211YSE3_9PROT</name>
<evidence type="ECO:0000256" key="7">
    <source>
        <dbReference type="ARBA" id="ARBA00022989"/>
    </source>
</evidence>
<feature type="transmembrane region" description="Helical" evidence="9">
    <location>
        <begin position="77"/>
        <end position="103"/>
    </location>
</feature>
<evidence type="ECO:0000256" key="2">
    <source>
        <dbReference type="ARBA" id="ARBA00022448"/>
    </source>
</evidence>
<dbReference type="CDD" id="cd06261">
    <property type="entry name" value="TM_PBP2"/>
    <property type="match status" value="1"/>
</dbReference>
<proteinExistence type="inferred from homology"/>
<gene>
    <name evidence="11" type="ORF">BWR60_35765</name>
</gene>
<dbReference type="OrthoDB" id="9766870at2"/>
<evidence type="ECO:0000256" key="3">
    <source>
        <dbReference type="ARBA" id="ARBA00022475"/>
    </source>
</evidence>
<sequence>MRRVLRRFLADRAGRLGLAGLLLVLGMALAAGWLFPGDPLAIAGPAQVPPFQDPAHWLGTDRLGRDVLAQLCHGARVSLLVGAAAAVLAVGIGLLVGTTAGFLGGWADEALMRLTEAVQTVPSFVLALALILVLGPSLGSIVVAIGLGAWPSPARVVRAEVMALARRDFVDAYRCMGMGWARIAFAKLLPNALAPVLVLATVITASAILIESALSFLGLGDPNRVSWGSMIAEGRAVLRSAWWLSAIPGLAIVVAVLSVSLLGEALTAALDPRRRRR</sequence>
<evidence type="ECO:0000256" key="8">
    <source>
        <dbReference type="ARBA" id="ARBA00023136"/>
    </source>
</evidence>
<evidence type="ECO:0000256" key="9">
    <source>
        <dbReference type="RuleBase" id="RU363032"/>
    </source>
</evidence>
<keyword evidence="12" id="KW-1185">Reference proteome</keyword>
<dbReference type="STRING" id="1122125.GCA_000423185_00902"/>